<dbReference type="SUPFAM" id="SSF54001">
    <property type="entry name" value="Cysteine proteinases"/>
    <property type="match status" value="1"/>
</dbReference>
<accession>A0ABU2JLQ6</accession>
<evidence type="ECO:0000256" key="1">
    <source>
        <dbReference type="ARBA" id="ARBA00007074"/>
    </source>
</evidence>
<dbReference type="PANTHER" id="PTHR47359">
    <property type="entry name" value="PEPTIDOGLYCAN DL-ENDOPEPTIDASE CWLO"/>
    <property type="match status" value="1"/>
</dbReference>
<dbReference type="PANTHER" id="PTHR47359:SF3">
    <property type="entry name" value="NLP_P60 DOMAIN-CONTAINING PROTEIN-RELATED"/>
    <property type="match status" value="1"/>
</dbReference>
<evidence type="ECO:0000313" key="8">
    <source>
        <dbReference type="Proteomes" id="UP001183410"/>
    </source>
</evidence>
<dbReference type="InterPro" id="IPR000064">
    <property type="entry name" value="NLP_P60_dom"/>
</dbReference>
<dbReference type="PROSITE" id="PS51935">
    <property type="entry name" value="NLPC_P60"/>
    <property type="match status" value="1"/>
</dbReference>
<dbReference type="RefSeq" id="WP_311665172.1">
    <property type="nucleotide sequence ID" value="NZ_JAVREO010000002.1"/>
</dbReference>
<comment type="similarity">
    <text evidence="1">Belongs to the peptidase C40 family.</text>
</comment>
<dbReference type="EMBL" id="JAVREO010000002">
    <property type="protein sequence ID" value="MDT0265659.1"/>
    <property type="molecule type" value="Genomic_DNA"/>
</dbReference>
<organism evidence="7 8">
    <name type="scientific">Streptomyces chisholmiae</name>
    <dbReference type="NCBI Taxonomy" id="3075540"/>
    <lineage>
        <taxon>Bacteria</taxon>
        <taxon>Bacillati</taxon>
        <taxon>Actinomycetota</taxon>
        <taxon>Actinomycetes</taxon>
        <taxon>Kitasatosporales</taxon>
        <taxon>Streptomycetaceae</taxon>
        <taxon>Streptomyces</taxon>
    </lineage>
</organism>
<name>A0ABU2JLQ6_9ACTN</name>
<dbReference type="InterPro" id="IPR038765">
    <property type="entry name" value="Papain-like_cys_pep_sf"/>
</dbReference>
<dbReference type="InterPro" id="IPR051794">
    <property type="entry name" value="PG_Endopeptidase_C40"/>
</dbReference>
<proteinExistence type="inferred from homology"/>
<evidence type="ECO:0000313" key="7">
    <source>
        <dbReference type="EMBL" id="MDT0265659.1"/>
    </source>
</evidence>
<keyword evidence="3" id="KW-0378">Hydrolase</keyword>
<evidence type="ECO:0000259" key="6">
    <source>
        <dbReference type="PROSITE" id="PS51935"/>
    </source>
</evidence>
<keyword evidence="4" id="KW-0788">Thiol protease</keyword>
<evidence type="ECO:0000256" key="5">
    <source>
        <dbReference type="SAM" id="SignalP"/>
    </source>
</evidence>
<dbReference type="Gene3D" id="3.90.1720.10">
    <property type="entry name" value="endopeptidase domain like (from Nostoc punctiforme)"/>
    <property type="match status" value="1"/>
</dbReference>
<feature type="domain" description="NlpC/P60" evidence="6">
    <location>
        <begin position="252"/>
        <end position="373"/>
    </location>
</feature>
<evidence type="ECO:0000256" key="4">
    <source>
        <dbReference type="ARBA" id="ARBA00022807"/>
    </source>
</evidence>
<feature type="chain" id="PRO_5047336653" evidence="5">
    <location>
        <begin position="26"/>
        <end position="373"/>
    </location>
</feature>
<keyword evidence="2" id="KW-0645">Protease</keyword>
<evidence type="ECO:0000256" key="2">
    <source>
        <dbReference type="ARBA" id="ARBA00022670"/>
    </source>
</evidence>
<evidence type="ECO:0000256" key="3">
    <source>
        <dbReference type="ARBA" id="ARBA00022801"/>
    </source>
</evidence>
<dbReference type="Pfam" id="PF00877">
    <property type="entry name" value="NLPC_P60"/>
    <property type="match status" value="1"/>
</dbReference>
<dbReference type="Proteomes" id="UP001183410">
    <property type="component" value="Unassembled WGS sequence"/>
</dbReference>
<comment type="caution">
    <text evidence="7">The sequence shown here is derived from an EMBL/GenBank/DDBJ whole genome shotgun (WGS) entry which is preliminary data.</text>
</comment>
<gene>
    <name evidence="7" type="ORF">RM844_05070</name>
</gene>
<protein>
    <submittedName>
        <fullName evidence="7">NlpC/P60 family protein</fullName>
    </submittedName>
</protein>
<reference evidence="8" key="1">
    <citation type="submission" date="2023-07" db="EMBL/GenBank/DDBJ databases">
        <title>30 novel species of actinomycetes from the DSMZ collection.</title>
        <authorList>
            <person name="Nouioui I."/>
        </authorList>
    </citation>
    <scope>NUCLEOTIDE SEQUENCE [LARGE SCALE GENOMIC DNA]</scope>
    <source>
        <strain evidence="8">DSM 44915</strain>
    </source>
</reference>
<keyword evidence="8" id="KW-1185">Reference proteome</keyword>
<feature type="signal peptide" evidence="5">
    <location>
        <begin position="1"/>
        <end position="25"/>
    </location>
</feature>
<keyword evidence="5" id="KW-0732">Signal</keyword>
<sequence length="373" mass="38976">MPRHTTALVALLLAATVVGGPSANATPREAADQPADPAALLTELRELARESGAATEAYNESAERLAAQRAEVARLDALLADARGTLSGARRTAGRLAAAEYRNGGGGELPPVLRLLLTGDEPARALHDTTVARRAAAGQLAEIQRLAEAERTTETLADEAQAAWDEERLLAERERERRDAAHHRMAEVAELLAGLTEEQRSGVTELATRETADAQREFLAAQRPADGSGAAAEGGAVSDAVTDAVTDGRTGDAAGDAAGRQALEWALAQRGKPHRPGAAGPDAFDPAGLALRAWEQAGATVPRTSARAWELLPRVPLDELRPGDLVVYHDDASHIALYAGDGTVVHPPAPGREVAVTPVAGRPILGAVRPRTP</sequence>